<dbReference type="SUPFAM" id="SSF50621">
    <property type="entry name" value="Alanine racemase C-terminal domain-like"/>
    <property type="match status" value="1"/>
</dbReference>
<dbReference type="InterPro" id="IPR001608">
    <property type="entry name" value="Ala_racemase_N"/>
</dbReference>
<keyword evidence="7" id="KW-1185">Reference proteome</keyword>
<proteinExistence type="inferred from homology"/>
<reference evidence="7" key="1">
    <citation type="journal article" date="2019" name="Int. J. Syst. Evol. Microbiol.">
        <title>The Global Catalogue of Microorganisms (GCM) 10K type strain sequencing project: providing services to taxonomists for standard genome sequencing and annotation.</title>
        <authorList>
            <consortium name="The Broad Institute Genomics Platform"/>
            <consortium name="The Broad Institute Genome Sequencing Center for Infectious Disease"/>
            <person name="Wu L."/>
            <person name="Ma J."/>
        </authorList>
    </citation>
    <scope>NUCLEOTIDE SEQUENCE [LARGE SCALE GENOMIC DNA]</scope>
    <source>
        <strain evidence="7">CCUG 59778</strain>
    </source>
</reference>
<sequence length="370" mass="41260">MNIHYRPTYAEIDLEAIRSNIEGLKTYLDEKTGVIAVVKANAYGHGDIEVAKAAIEAGAIMLAVATPEEALRLREEFPETDILVMGPVSPAFAEVAAAERIMLTAFSVEWMNRVLEEADKFLVPLQVHAKVDSGMGRIGVRSIDDWEELIHLIRTSSHFILDGIYTHFATADEESKSFVDEQATVFKEFISQLPEKPRLVHAANSAAALRYRQLQFDAVRFGIAMYGFPPSPVVKEVLPYELKPALSLYSEIAHIKKVEVGSTIGYGQAYTAEQEEWIATLPIGYADGLQRGLSGQEVIIGGVRAPIVGRICMDQCMIRLSKEYSIGEQVVLIGKQGEEEIRMEEWAERLQTIPYETAVLLTNRVNRVYK</sequence>
<feature type="binding site" evidence="4">
    <location>
        <position position="137"/>
    </location>
    <ligand>
        <name>substrate</name>
    </ligand>
</feature>
<dbReference type="NCBIfam" id="TIGR00492">
    <property type="entry name" value="alr"/>
    <property type="match status" value="1"/>
</dbReference>
<dbReference type="InterPro" id="IPR029066">
    <property type="entry name" value="PLP-binding_barrel"/>
</dbReference>
<comment type="similarity">
    <text evidence="4">Belongs to the alanine racemase family.</text>
</comment>
<dbReference type="SUPFAM" id="SSF51419">
    <property type="entry name" value="PLP-binding barrel"/>
    <property type="match status" value="1"/>
</dbReference>
<evidence type="ECO:0000256" key="2">
    <source>
        <dbReference type="ARBA" id="ARBA00022898"/>
    </source>
</evidence>
<dbReference type="CDD" id="cd00430">
    <property type="entry name" value="PLPDE_III_AR"/>
    <property type="match status" value="1"/>
</dbReference>
<dbReference type="PRINTS" id="PR00992">
    <property type="entry name" value="ALARACEMASE"/>
</dbReference>
<feature type="domain" description="Alanine racemase C-terminal" evidence="5">
    <location>
        <begin position="245"/>
        <end position="370"/>
    </location>
</feature>
<dbReference type="InterPro" id="IPR020622">
    <property type="entry name" value="Ala_racemase_pyridoxalP-BS"/>
</dbReference>
<comment type="pathway">
    <text evidence="4">Amino-acid biosynthesis; D-alanine biosynthesis; D-alanine from L-alanine: step 1/1.</text>
</comment>
<dbReference type="InterPro" id="IPR009006">
    <property type="entry name" value="Ala_racemase/Decarboxylase_C"/>
</dbReference>
<dbReference type="EC" id="5.1.1.1" evidence="4"/>
<dbReference type="RefSeq" id="WP_378154488.1">
    <property type="nucleotide sequence ID" value="NZ_JBHSEC010000014.1"/>
</dbReference>
<comment type="function">
    <text evidence="4">Catalyzes the interconversion of L-alanine and D-alanine. May also act on other amino acids.</text>
</comment>
<keyword evidence="3 4" id="KW-0413">Isomerase</keyword>
<gene>
    <name evidence="6" type="primary">alr</name>
    <name evidence="6" type="ORF">ACFOZY_08915</name>
</gene>
<accession>A0ABV8X690</accession>
<organism evidence="6 7">
    <name type="scientific">Chungangia koreensis</name>
    <dbReference type="NCBI Taxonomy" id="752657"/>
    <lineage>
        <taxon>Bacteria</taxon>
        <taxon>Bacillati</taxon>
        <taxon>Bacillota</taxon>
        <taxon>Bacilli</taxon>
        <taxon>Lactobacillales</taxon>
        <taxon>Chungangia</taxon>
    </lineage>
</organism>
<dbReference type="GO" id="GO:0008784">
    <property type="term" value="F:alanine racemase activity"/>
    <property type="evidence" value="ECO:0007669"/>
    <property type="project" value="UniProtKB-EC"/>
</dbReference>
<comment type="catalytic activity">
    <reaction evidence="4">
        <text>L-alanine = D-alanine</text>
        <dbReference type="Rhea" id="RHEA:20249"/>
        <dbReference type="ChEBI" id="CHEBI:57416"/>
        <dbReference type="ChEBI" id="CHEBI:57972"/>
        <dbReference type="EC" id="5.1.1.1"/>
    </reaction>
</comment>
<dbReference type="Pfam" id="PF00842">
    <property type="entry name" value="Ala_racemase_C"/>
    <property type="match status" value="1"/>
</dbReference>
<feature type="modified residue" description="N6-(pyridoxal phosphate)lysine" evidence="4">
    <location>
        <position position="39"/>
    </location>
</feature>
<dbReference type="Pfam" id="PF01168">
    <property type="entry name" value="Ala_racemase_N"/>
    <property type="match status" value="1"/>
</dbReference>
<dbReference type="InterPro" id="IPR011079">
    <property type="entry name" value="Ala_racemase_C"/>
</dbReference>
<keyword evidence="2 4" id="KW-0663">Pyridoxal phosphate</keyword>
<dbReference type="EMBL" id="JBHSEC010000014">
    <property type="protein sequence ID" value="MFC4410544.1"/>
    <property type="molecule type" value="Genomic_DNA"/>
</dbReference>
<comment type="caution">
    <text evidence="6">The sequence shown here is derived from an EMBL/GenBank/DDBJ whole genome shotgun (WGS) entry which is preliminary data.</text>
</comment>
<dbReference type="Gene3D" id="2.40.37.10">
    <property type="entry name" value="Lyase, Ornithine Decarboxylase, Chain A, domain 1"/>
    <property type="match status" value="1"/>
</dbReference>
<comment type="cofactor">
    <cofactor evidence="1 4">
        <name>pyridoxal 5'-phosphate</name>
        <dbReference type="ChEBI" id="CHEBI:597326"/>
    </cofactor>
</comment>
<dbReference type="HAMAP" id="MF_01201">
    <property type="entry name" value="Ala_racemase"/>
    <property type="match status" value="1"/>
</dbReference>
<dbReference type="PANTHER" id="PTHR30511:SF0">
    <property type="entry name" value="ALANINE RACEMASE, CATABOLIC-RELATED"/>
    <property type="match status" value="1"/>
</dbReference>
<dbReference type="Proteomes" id="UP001595817">
    <property type="component" value="Unassembled WGS sequence"/>
</dbReference>
<feature type="active site" description="Proton acceptor; specific for D-alanine" evidence="4">
    <location>
        <position position="39"/>
    </location>
</feature>
<evidence type="ECO:0000256" key="1">
    <source>
        <dbReference type="ARBA" id="ARBA00001933"/>
    </source>
</evidence>
<evidence type="ECO:0000313" key="7">
    <source>
        <dbReference type="Proteomes" id="UP001595817"/>
    </source>
</evidence>
<evidence type="ECO:0000256" key="4">
    <source>
        <dbReference type="HAMAP-Rule" id="MF_01201"/>
    </source>
</evidence>
<name>A0ABV8X690_9LACT</name>
<feature type="binding site" evidence="4">
    <location>
        <position position="313"/>
    </location>
    <ligand>
        <name>substrate</name>
    </ligand>
</feature>
<feature type="active site" description="Proton acceptor; specific for L-alanine" evidence="4">
    <location>
        <position position="266"/>
    </location>
</feature>
<evidence type="ECO:0000256" key="3">
    <source>
        <dbReference type="ARBA" id="ARBA00023235"/>
    </source>
</evidence>
<dbReference type="SMART" id="SM01005">
    <property type="entry name" value="Ala_racemase_C"/>
    <property type="match status" value="1"/>
</dbReference>
<protein>
    <recommendedName>
        <fullName evidence="4">Alanine racemase</fullName>
        <ecNumber evidence="4">5.1.1.1</ecNumber>
    </recommendedName>
</protein>
<dbReference type="PANTHER" id="PTHR30511">
    <property type="entry name" value="ALANINE RACEMASE"/>
    <property type="match status" value="1"/>
</dbReference>
<dbReference type="InterPro" id="IPR000821">
    <property type="entry name" value="Ala_racemase"/>
</dbReference>
<evidence type="ECO:0000313" key="6">
    <source>
        <dbReference type="EMBL" id="MFC4410544.1"/>
    </source>
</evidence>
<dbReference type="PROSITE" id="PS00395">
    <property type="entry name" value="ALANINE_RACEMASE"/>
    <property type="match status" value="1"/>
</dbReference>
<dbReference type="Gene3D" id="3.20.20.10">
    <property type="entry name" value="Alanine racemase"/>
    <property type="match status" value="1"/>
</dbReference>
<evidence type="ECO:0000259" key="5">
    <source>
        <dbReference type="SMART" id="SM01005"/>
    </source>
</evidence>